<protein>
    <submittedName>
        <fullName evidence="2">Uncharacterized protein</fullName>
    </submittedName>
</protein>
<evidence type="ECO:0000256" key="1">
    <source>
        <dbReference type="SAM" id="SignalP"/>
    </source>
</evidence>
<dbReference type="EMBL" id="JRHH01000003">
    <property type="protein sequence ID" value="KGD68627.1"/>
    <property type="molecule type" value="Genomic_DNA"/>
</dbReference>
<comment type="caution">
    <text evidence="2">The sequence shown here is derived from an EMBL/GenBank/DDBJ whole genome shotgun (WGS) entry which is preliminary data.</text>
</comment>
<gene>
    <name evidence="2" type="ORF">LG45_10165</name>
</gene>
<evidence type="ECO:0000313" key="2">
    <source>
        <dbReference type="EMBL" id="KGD68627.1"/>
    </source>
</evidence>
<keyword evidence="3" id="KW-1185">Reference proteome</keyword>
<evidence type="ECO:0000313" key="3">
    <source>
        <dbReference type="Proteomes" id="UP000029554"/>
    </source>
</evidence>
<keyword evidence="1" id="KW-0732">Signal</keyword>
<dbReference type="OrthoDB" id="10009517at2"/>
<reference evidence="2 3" key="1">
    <citation type="submission" date="2014-09" db="EMBL/GenBank/DDBJ databases">
        <title>Whole Genome Shotgun of Flavobacterium aquatile LMG 4008.</title>
        <authorList>
            <person name="Gale A.N."/>
            <person name="Pipes S.E."/>
            <person name="Newman J.D."/>
        </authorList>
    </citation>
    <scope>NUCLEOTIDE SEQUENCE [LARGE SCALE GENOMIC DNA]</scope>
    <source>
        <strain evidence="2 3">LMG 4008</strain>
    </source>
</reference>
<accession>A0A095SVN4</accession>
<feature type="signal peptide" evidence="1">
    <location>
        <begin position="1"/>
        <end position="21"/>
    </location>
</feature>
<dbReference type="RefSeq" id="WP_035126648.1">
    <property type="nucleotide sequence ID" value="NZ_JRHH01000003.1"/>
</dbReference>
<sequence length="163" mass="18488">MNKSIIIFGVLAVMFTITSHANVVAKEQQGQEVEFAKADSNLEMNLGSSLETKTGVLNKPEVTLESQSKIDEAVSIIASNYKKPIEEVIADDKRITESKEEVYQPLYYGRTVEEVIKQDNQIIESDLSDEFYPLDFDLINKTSNEVKVQEFRNDNFKKDSLKS</sequence>
<proteinExistence type="predicted"/>
<dbReference type="Proteomes" id="UP000029554">
    <property type="component" value="Unassembled WGS sequence"/>
</dbReference>
<dbReference type="AlphaFoldDB" id="A0A095SVN4"/>
<organism evidence="2 3">
    <name type="scientific">Flavobacterium aquatile LMG 4008 = ATCC 11947</name>
    <dbReference type="NCBI Taxonomy" id="1453498"/>
    <lineage>
        <taxon>Bacteria</taxon>
        <taxon>Pseudomonadati</taxon>
        <taxon>Bacteroidota</taxon>
        <taxon>Flavobacteriia</taxon>
        <taxon>Flavobacteriales</taxon>
        <taxon>Flavobacteriaceae</taxon>
        <taxon>Flavobacterium</taxon>
    </lineage>
</organism>
<feature type="chain" id="PRO_5001909641" evidence="1">
    <location>
        <begin position="22"/>
        <end position="163"/>
    </location>
</feature>
<name>A0A095SVN4_9FLAO</name>